<keyword evidence="4" id="KW-1185">Reference proteome</keyword>
<feature type="transmembrane region" description="Helical" evidence="1">
    <location>
        <begin position="138"/>
        <end position="161"/>
    </location>
</feature>
<keyword evidence="1" id="KW-0472">Membrane</keyword>
<dbReference type="AlphaFoldDB" id="A0A345P849"/>
<dbReference type="EMBL" id="CP031222">
    <property type="protein sequence ID" value="AXI03458.1"/>
    <property type="molecule type" value="Genomic_DNA"/>
</dbReference>
<dbReference type="RefSeq" id="WP_114899566.1">
    <property type="nucleotide sequence ID" value="NZ_CP031222.1"/>
</dbReference>
<evidence type="ECO:0000313" key="4">
    <source>
        <dbReference type="Proteomes" id="UP000253940"/>
    </source>
</evidence>
<evidence type="ECO:0000256" key="2">
    <source>
        <dbReference type="SAM" id="SignalP"/>
    </source>
</evidence>
<accession>A0A345P849</accession>
<proteinExistence type="predicted"/>
<feature type="transmembrane region" description="Helical" evidence="1">
    <location>
        <begin position="68"/>
        <end position="88"/>
    </location>
</feature>
<keyword evidence="1" id="KW-0812">Transmembrane</keyword>
<dbReference type="PIRSF" id="PIRSF016919">
    <property type="entry name" value="HupE_UreJ"/>
    <property type="match status" value="1"/>
</dbReference>
<organism evidence="3 4">
    <name type="scientific">Aquirhabdus parva</name>
    <dbReference type="NCBI Taxonomy" id="2283318"/>
    <lineage>
        <taxon>Bacteria</taxon>
        <taxon>Pseudomonadati</taxon>
        <taxon>Pseudomonadota</taxon>
        <taxon>Gammaproteobacteria</taxon>
        <taxon>Moraxellales</taxon>
        <taxon>Moraxellaceae</taxon>
        <taxon>Aquirhabdus</taxon>
    </lineage>
</organism>
<keyword evidence="1" id="KW-1133">Transmembrane helix</keyword>
<evidence type="ECO:0000313" key="3">
    <source>
        <dbReference type="EMBL" id="AXI03458.1"/>
    </source>
</evidence>
<protein>
    <submittedName>
        <fullName evidence="3">Urease accessory protein</fullName>
    </submittedName>
</protein>
<evidence type="ECO:0000256" key="1">
    <source>
        <dbReference type="SAM" id="Phobius"/>
    </source>
</evidence>
<feature type="signal peptide" evidence="2">
    <location>
        <begin position="1"/>
        <end position="21"/>
    </location>
</feature>
<gene>
    <name evidence="3" type="ORF">HYN46_11770</name>
</gene>
<reference evidence="3 4" key="1">
    <citation type="submission" date="2018-07" db="EMBL/GenBank/DDBJ databases">
        <title>Genome sequencing of Moraxellaceae gen. HYN0046.</title>
        <authorList>
            <person name="Kim M."/>
            <person name="Yi H."/>
        </authorList>
    </citation>
    <scope>NUCLEOTIDE SEQUENCE [LARGE SCALE GENOMIC DNA]</scope>
    <source>
        <strain evidence="3 4">HYN0046</strain>
    </source>
</reference>
<dbReference type="KEGG" id="mbah:HYN46_11770"/>
<feature type="transmembrane region" description="Helical" evidence="1">
    <location>
        <begin position="36"/>
        <end position="56"/>
    </location>
</feature>
<feature type="transmembrane region" description="Helical" evidence="1">
    <location>
        <begin position="94"/>
        <end position="109"/>
    </location>
</feature>
<feature type="chain" id="PRO_5016930580" evidence="2">
    <location>
        <begin position="22"/>
        <end position="191"/>
    </location>
</feature>
<feature type="transmembrane region" description="Helical" evidence="1">
    <location>
        <begin position="114"/>
        <end position="132"/>
    </location>
</feature>
<dbReference type="OrthoDB" id="9808192at2"/>
<dbReference type="Proteomes" id="UP000253940">
    <property type="component" value="Chromosome"/>
</dbReference>
<keyword evidence="2" id="KW-0732">Signal</keyword>
<dbReference type="Pfam" id="PF04955">
    <property type="entry name" value="HupE_UreJ"/>
    <property type="match status" value="1"/>
</dbReference>
<dbReference type="InterPro" id="IPR007038">
    <property type="entry name" value="HupE_UreJ"/>
</dbReference>
<sequence length="191" mass="19702">MRISRLAVLFTTLLASSFALAHPGHAGHQAAFVEGLLHPLTGLDHLAMGLGFGLLMARTFKRARVAGLVLLMGALVAGFSLGVVGLIGADWAEYGIGASLLVLAVALWMRSHSAFLGMVATLGLFHGVAHGAEVPAGLNPAVFLAGMLVTLSGLYGVGLLLGRTLQHYASRYVKGSERLAAVLAGSAIFFG</sequence>
<name>A0A345P849_9GAMM</name>